<protein>
    <submittedName>
        <fullName evidence="4 5">Uncharacterized protein LOC106157811</fullName>
    </submittedName>
</protein>
<keyword evidence="1" id="KW-0812">Transmembrane</keyword>
<name>A0A1S3HSK0_LINAN</name>
<keyword evidence="1" id="KW-1133">Transmembrane helix</keyword>
<dbReference type="Proteomes" id="UP000085678">
    <property type="component" value="Unplaced"/>
</dbReference>
<dbReference type="KEGG" id="lak:106157811"/>
<feature type="transmembrane region" description="Helical" evidence="1">
    <location>
        <begin position="6"/>
        <end position="30"/>
    </location>
</feature>
<organism evidence="3 4">
    <name type="scientific">Lingula anatina</name>
    <name type="common">Brachiopod</name>
    <name type="synonym">Lingula unguis</name>
    <dbReference type="NCBI Taxonomy" id="7574"/>
    <lineage>
        <taxon>Eukaryota</taxon>
        <taxon>Metazoa</taxon>
        <taxon>Spiralia</taxon>
        <taxon>Lophotrochozoa</taxon>
        <taxon>Brachiopoda</taxon>
        <taxon>Linguliformea</taxon>
        <taxon>Lingulata</taxon>
        <taxon>Lingulida</taxon>
        <taxon>Linguloidea</taxon>
        <taxon>Lingulidae</taxon>
        <taxon>Lingula</taxon>
    </lineage>
</organism>
<gene>
    <name evidence="4 5" type="primary">LOC106157811</name>
</gene>
<dbReference type="Pfam" id="PF18738">
    <property type="entry name" value="HEPN_DZIP3"/>
    <property type="match status" value="1"/>
</dbReference>
<sequence length="313" mass="35390">MEFETDVVTIIITLFLLVVLMVLFFGEFSLKKIFGGKARSDVEVKDTMATTLGTYVGSERDNFSRMYILISNYALVVLQDVLQKELQTVYPELFDPNTGLLNKVLGDKTVRGKLFGLPPRLFNQHQRNQLYPAGNPSTSVTVGDLDLTLTVLLLRNITSLNPRPRNAWDNPSDEDTSKESTIGRIKRYRDVVYGNVNKAAISDQDFRAHFSGLKSNLLALSSKFTSEEYDAILSKPLDVTLINYVGDLQKIVNLRFAHDQSFGIMKGIQEKVQMIYDRVQDTPVPNPGNVYCSEKLGNNRHLRYKGLNHAHCY</sequence>
<evidence type="ECO:0000313" key="4">
    <source>
        <dbReference type="RefSeq" id="XP_013389015.1"/>
    </source>
</evidence>
<dbReference type="AlphaFoldDB" id="A0A1S3HSK0"/>
<dbReference type="InterPro" id="IPR041249">
    <property type="entry name" value="HEPN_DZIP3"/>
</dbReference>
<dbReference type="RefSeq" id="XP_013389015.1">
    <property type="nucleotide sequence ID" value="XM_013533561.2"/>
</dbReference>
<evidence type="ECO:0000256" key="1">
    <source>
        <dbReference type="SAM" id="Phobius"/>
    </source>
</evidence>
<feature type="domain" description="DZIP3-like HEPN" evidence="2">
    <location>
        <begin position="99"/>
        <end position="241"/>
    </location>
</feature>
<dbReference type="GeneID" id="106157811"/>
<dbReference type="RefSeq" id="XP_013389017.1">
    <property type="nucleotide sequence ID" value="XM_013533563.2"/>
</dbReference>
<evidence type="ECO:0000313" key="3">
    <source>
        <dbReference type="Proteomes" id="UP000085678"/>
    </source>
</evidence>
<keyword evidence="1" id="KW-0472">Membrane</keyword>
<keyword evidence="3" id="KW-1185">Reference proteome</keyword>
<proteinExistence type="predicted"/>
<reference evidence="4 5" key="1">
    <citation type="submission" date="2025-04" db="UniProtKB">
        <authorList>
            <consortium name="RefSeq"/>
        </authorList>
    </citation>
    <scope>IDENTIFICATION</scope>
    <source>
        <tissue evidence="4 5">Gonads</tissue>
    </source>
</reference>
<evidence type="ECO:0000259" key="2">
    <source>
        <dbReference type="Pfam" id="PF18738"/>
    </source>
</evidence>
<accession>A0A1S3HSK0</accession>
<evidence type="ECO:0000313" key="5">
    <source>
        <dbReference type="RefSeq" id="XP_013389017.1"/>
    </source>
</evidence>